<dbReference type="Proteomes" id="UP001196413">
    <property type="component" value="Unassembled WGS sequence"/>
</dbReference>
<protein>
    <submittedName>
        <fullName evidence="1">Uncharacterized protein</fullName>
    </submittedName>
</protein>
<gene>
    <name evidence="1" type="ORF">KIN20_025020</name>
</gene>
<dbReference type="EMBL" id="JAHQIW010005077">
    <property type="protein sequence ID" value="KAJ1364838.1"/>
    <property type="molecule type" value="Genomic_DNA"/>
</dbReference>
<proteinExistence type="predicted"/>
<accession>A0AAD5MXV0</accession>
<organism evidence="1 2">
    <name type="scientific">Parelaphostrongylus tenuis</name>
    <name type="common">Meningeal worm</name>
    <dbReference type="NCBI Taxonomy" id="148309"/>
    <lineage>
        <taxon>Eukaryota</taxon>
        <taxon>Metazoa</taxon>
        <taxon>Ecdysozoa</taxon>
        <taxon>Nematoda</taxon>
        <taxon>Chromadorea</taxon>
        <taxon>Rhabditida</taxon>
        <taxon>Rhabditina</taxon>
        <taxon>Rhabditomorpha</taxon>
        <taxon>Strongyloidea</taxon>
        <taxon>Metastrongylidae</taxon>
        <taxon>Parelaphostrongylus</taxon>
    </lineage>
</organism>
<dbReference type="AlphaFoldDB" id="A0AAD5MXV0"/>
<sequence length="52" mass="5732">MVRGYKNLEGGSYGGIGLLGHALQYTPIEIAKIQKHGELQAKNDYNIYSIAH</sequence>
<keyword evidence="2" id="KW-1185">Reference proteome</keyword>
<reference evidence="1" key="1">
    <citation type="submission" date="2021-06" db="EMBL/GenBank/DDBJ databases">
        <title>Parelaphostrongylus tenuis whole genome reference sequence.</title>
        <authorList>
            <person name="Garwood T.J."/>
            <person name="Larsen P.A."/>
            <person name="Fountain-Jones N.M."/>
            <person name="Garbe J.R."/>
            <person name="Macchietto M.G."/>
            <person name="Kania S.A."/>
            <person name="Gerhold R.W."/>
            <person name="Richards J.E."/>
            <person name="Wolf T.M."/>
        </authorList>
    </citation>
    <scope>NUCLEOTIDE SEQUENCE</scope>
    <source>
        <strain evidence="1">MNPRO001-30</strain>
        <tissue evidence="1">Meninges</tissue>
    </source>
</reference>
<comment type="caution">
    <text evidence="1">The sequence shown here is derived from an EMBL/GenBank/DDBJ whole genome shotgun (WGS) entry which is preliminary data.</text>
</comment>
<name>A0AAD5MXV0_PARTN</name>
<evidence type="ECO:0000313" key="1">
    <source>
        <dbReference type="EMBL" id="KAJ1364838.1"/>
    </source>
</evidence>
<evidence type="ECO:0000313" key="2">
    <source>
        <dbReference type="Proteomes" id="UP001196413"/>
    </source>
</evidence>